<proteinExistence type="inferred from homology"/>
<dbReference type="EC" id="1.-.-.-" evidence="8"/>
<keyword evidence="3" id="KW-0285">Flavoprotein</keyword>
<evidence type="ECO:0000256" key="3">
    <source>
        <dbReference type="ARBA" id="ARBA00022630"/>
    </source>
</evidence>
<keyword evidence="6" id="KW-0676">Redox-active center</keyword>
<dbReference type="EMBL" id="CDGJ01000092">
    <property type="protein sequence ID" value="CEJ08734.1"/>
    <property type="molecule type" value="Genomic_DNA"/>
</dbReference>
<dbReference type="KEGG" id="aacx:DEACI_2851"/>
<accession>A0A8S0W420</accession>
<evidence type="ECO:0000256" key="4">
    <source>
        <dbReference type="ARBA" id="ARBA00022827"/>
    </source>
</evidence>
<evidence type="ECO:0000313" key="8">
    <source>
        <dbReference type="EMBL" id="CAA7602178.1"/>
    </source>
</evidence>
<dbReference type="EMBL" id="LR746496">
    <property type="protein sequence ID" value="CAA7602178.1"/>
    <property type="molecule type" value="Genomic_DNA"/>
</dbReference>
<evidence type="ECO:0000259" key="7">
    <source>
        <dbReference type="PROSITE" id="PS50206"/>
    </source>
</evidence>
<keyword evidence="10" id="KW-1185">Reference proteome</keyword>
<dbReference type="Pfam" id="PF07992">
    <property type="entry name" value="Pyr_redox_2"/>
    <property type="match status" value="1"/>
</dbReference>
<keyword evidence="4" id="KW-0274">FAD</keyword>
<dbReference type="PRINTS" id="PR00411">
    <property type="entry name" value="PNDRDTASEI"/>
</dbReference>
<evidence type="ECO:0000256" key="1">
    <source>
        <dbReference type="ARBA" id="ARBA00001974"/>
    </source>
</evidence>
<gene>
    <name evidence="8" type="ORF">DEACI_2851</name>
    <name evidence="9" type="ORF">DEACI_3214</name>
</gene>
<sequence length="559" mass="60286">MRVVIIGGVATGPKVAARLRRLRQDAEIVIIEQGNLISYGGCGLPLYLGNMVPEMDDLMRTSTGVLRDREYFLKYKGIEVVTATRAERIERDKKRVTLRSLTTGETWSLDYDYLVLATGARPLQPPLPGVGLEGVFPLHHPDDAAAIRQLIRQKQVKNITIIGAGLIGLEVADALSHARVNVTVCESEGQVLPKLLDSDMAPLVAREMEKRHIGLRLGSLVTELEDDGKGRVCGVRSREERWAADLVIVSVGVRPNVHLAEEAGLSLGVAGAIRVDEHLQTDDPYIYAAGDCAEQKHRLTGQPVFIPLASTAAKQGRVIADRLAGLDSSFAGVEGTSVMQAFDLNVGRTGLTEEEAVKAGYDCVALVASGYDSTHYYALHAGIVLKLVAERTSGKLLGAQVCGLGDGIKRLDVLATALSFGATVRDLADLDLGYAPPFATAVDAVIQASYALENKRNGKVHSISARALRELIQAGTGPHVLDVREQDEVDADPLRVPNVIHMPLSRLRETYRDLPVSPGLVTFCGLGIRAYEAACFLQSKVKGDISFMEGGMAVWQAFT</sequence>
<dbReference type="InterPro" id="IPR001763">
    <property type="entry name" value="Rhodanese-like_dom"/>
</dbReference>
<evidence type="ECO:0000313" key="9">
    <source>
        <dbReference type="EMBL" id="CEJ08734.1"/>
    </source>
</evidence>
<dbReference type="SUPFAM" id="SSF55424">
    <property type="entry name" value="FAD/NAD-linked reductases, dimerisation (C-terminal) domain"/>
    <property type="match status" value="1"/>
</dbReference>
<dbReference type="SUPFAM" id="SSF51905">
    <property type="entry name" value="FAD/NAD(P)-binding domain"/>
    <property type="match status" value="1"/>
</dbReference>
<reference evidence="9" key="1">
    <citation type="submission" date="2014-11" db="EMBL/GenBank/DDBJ databases">
        <authorList>
            <person name="Hornung B.V."/>
        </authorList>
    </citation>
    <scope>NUCLEOTIDE SEQUENCE</scope>
    <source>
        <strain evidence="9">INE</strain>
    </source>
</reference>
<dbReference type="PRINTS" id="PR00368">
    <property type="entry name" value="FADPNR"/>
</dbReference>
<dbReference type="GO" id="GO:0016491">
    <property type="term" value="F:oxidoreductase activity"/>
    <property type="evidence" value="ECO:0007669"/>
    <property type="project" value="UniProtKB-KW"/>
</dbReference>
<dbReference type="PANTHER" id="PTHR43429">
    <property type="entry name" value="PYRIDINE NUCLEOTIDE-DISULFIDE OXIDOREDUCTASE DOMAIN-CONTAINING"/>
    <property type="match status" value="1"/>
</dbReference>
<feature type="domain" description="Rhodanese" evidence="7">
    <location>
        <begin position="474"/>
        <end position="557"/>
    </location>
</feature>
<dbReference type="Pfam" id="PF02852">
    <property type="entry name" value="Pyr_redox_dim"/>
    <property type="match status" value="1"/>
</dbReference>
<protein>
    <submittedName>
        <fullName evidence="9">Coenzyme A disulfide reductase</fullName>
    </submittedName>
    <submittedName>
        <fullName evidence="8">FAD-dependent pyridine nucleotide reductase signature</fullName>
        <ecNumber evidence="8">1.-.-.-</ecNumber>
    </submittedName>
</protein>
<dbReference type="PANTHER" id="PTHR43429:SF1">
    <property type="entry name" value="NAD(P)H SULFUR OXIDOREDUCTASE (COA-DEPENDENT)"/>
    <property type="match status" value="1"/>
</dbReference>
<dbReference type="InterPro" id="IPR016156">
    <property type="entry name" value="FAD/NAD-linked_Rdtase_dimer_sf"/>
</dbReference>
<evidence type="ECO:0000313" key="10">
    <source>
        <dbReference type="Proteomes" id="UP001071230"/>
    </source>
</evidence>
<dbReference type="Gene3D" id="3.40.250.10">
    <property type="entry name" value="Rhodanese-like domain"/>
    <property type="match status" value="1"/>
</dbReference>
<comment type="cofactor">
    <cofactor evidence="1">
        <name>FAD</name>
        <dbReference type="ChEBI" id="CHEBI:57692"/>
    </cofactor>
</comment>
<dbReference type="Pfam" id="PF00581">
    <property type="entry name" value="Rhodanese"/>
    <property type="match status" value="1"/>
</dbReference>
<dbReference type="PROSITE" id="PS50206">
    <property type="entry name" value="RHODANESE_3"/>
    <property type="match status" value="1"/>
</dbReference>
<dbReference type="Gene3D" id="3.50.50.60">
    <property type="entry name" value="FAD/NAD(P)-binding domain"/>
    <property type="match status" value="2"/>
</dbReference>
<dbReference type="InterPro" id="IPR036188">
    <property type="entry name" value="FAD/NAD-bd_sf"/>
</dbReference>
<keyword evidence="5 8" id="KW-0560">Oxidoreductase</keyword>
<evidence type="ECO:0000256" key="5">
    <source>
        <dbReference type="ARBA" id="ARBA00023002"/>
    </source>
</evidence>
<evidence type="ECO:0000256" key="2">
    <source>
        <dbReference type="ARBA" id="ARBA00009130"/>
    </source>
</evidence>
<reference evidence="8" key="2">
    <citation type="submission" date="2020-01" db="EMBL/GenBank/DDBJ databases">
        <authorList>
            <person name="Hornung B."/>
        </authorList>
    </citation>
    <scope>NUCLEOTIDE SEQUENCE</scope>
    <source>
        <strain evidence="8">PacBioINE</strain>
    </source>
</reference>
<dbReference type="InterPro" id="IPR004099">
    <property type="entry name" value="Pyr_nucl-diS_OxRdtase_dimer"/>
</dbReference>
<dbReference type="InterPro" id="IPR036873">
    <property type="entry name" value="Rhodanese-like_dom_sf"/>
</dbReference>
<dbReference type="AlphaFoldDB" id="A0A8S0W420"/>
<dbReference type="InterPro" id="IPR050260">
    <property type="entry name" value="FAD-bd_OxRdtase"/>
</dbReference>
<dbReference type="CDD" id="cd00158">
    <property type="entry name" value="RHOD"/>
    <property type="match status" value="1"/>
</dbReference>
<dbReference type="Proteomes" id="UP001071230">
    <property type="component" value="Unassembled WGS sequence"/>
</dbReference>
<organism evidence="8">
    <name type="scientific">Acididesulfobacillus acetoxydans</name>
    <dbReference type="NCBI Taxonomy" id="1561005"/>
    <lineage>
        <taxon>Bacteria</taxon>
        <taxon>Bacillati</taxon>
        <taxon>Bacillota</taxon>
        <taxon>Clostridia</taxon>
        <taxon>Eubacteriales</taxon>
        <taxon>Peptococcaceae</taxon>
        <taxon>Acididesulfobacillus</taxon>
    </lineage>
</organism>
<dbReference type="Proteomes" id="UP000836597">
    <property type="component" value="Chromosome"/>
</dbReference>
<name>A0A8S0W420_9FIRM</name>
<evidence type="ECO:0000256" key="6">
    <source>
        <dbReference type="ARBA" id="ARBA00023284"/>
    </source>
</evidence>
<dbReference type="InterPro" id="IPR023753">
    <property type="entry name" value="FAD/NAD-binding_dom"/>
</dbReference>
<dbReference type="SUPFAM" id="SSF52821">
    <property type="entry name" value="Rhodanese/Cell cycle control phosphatase"/>
    <property type="match status" value="1"/>
</dbReference>
<dbReference type="RefSeq" id="WP_240985590.1">
    <property type="nucleotide sequence ID" value="NZ_CDGJ01000092.1"/>
</dbReference>
<comment type="similarity">
    <text evidence="2">Belongs to the class-III pyridine nucleotide-disulfide oxidoreductase family.</text>
</comment>